<evidence type="ECO:0000256" key="4">
    <source>
        <dbReference type="ARBA" id="ARBA00022525"/>
    </source>
</evidence>
<dbReference type="OrthoDB" id="9762009at2"/>
<feature type="domain" description="PLD phosphodiesterase" evidence="7">
    <location>
        <begin position="197"/>
        <end position="224"/>
    </location>
</feature>
<dbReference type="PROSITE" id="PS50035">
    <property type="entry name" value="PLD"/>
    <property type="match status" value="2"/>
</dbReference>
<organism evidence="8 9">
    <name type="scientific">Loktanella salsilacus</name>
    <dbReference type="NCBI Taxonomy" id="195913"/>
    <lineage>
        <taxon>Bacteria</taxon>
        <taxon>Pseudomonadati</taxon>
        <taxon>Pseudomonadota</taxon>
        <taxon>Alphaproteobacteria</taxon>
        <taxon>Rhodobacterales</taxon>
        <taxon>Roseobacteraceae</taxon>
        <taxon>Loktanella</taxon>
    </lineage>
</organism>
<evidence type="ECO:0000259" key="7">
    <source>
        <dbReference type="PROSITE" id="PS50035"/>
    </source>
</evidence>
<dbReference type="RefSeq" id="WP_090188758.1">
    <property type="nucleotide sequence ID" value="NZ_FOTF01000008.1"/>
</dbReference>
<dbReference type="InterPro" id="IPR025202">
    <property type="entry name" value="PLD-like_dom"/>
</dbReference>
<dbReference type="GO" id="GO:0032049">
    <property type="term" value="P:cardiolipin biosynthetic process"/>
    <property type="evidence" value="ECO:0007669"/>
    <property type="project" value="UniProtKB-ARBA"/>
</dbReference>
<dbReference type="Proteomes" id="UP000199550">
    <property type="component" value="Unassembled WGS sequence"/>
</dbReference>
<dbReference type="InterPro" id="IPR001736">
    <property type="entry name" value="PLipase_D/transphosphatidylase"/>
</dbReference>
<keyword evidence="4" id="KW-0964">Secreted</keyword>
<keyword evidence="6" id="KW-0472">Membrane</keyword>
<dbReference type="SMART" id="SM00155">
    <property type="entry name" value="PLDc"/>
    <property type="match status" value="2"/>
</dbReference>
<sequence length="451" mass="48995">MPFNWLITHAEIVLLSALVLFAAAFLLQQRRSPQSTAAWLLFLIFAPYIAVPIFVALGVRKRPPGTDALHLEQIGQQVPASAVDTMLRSYHLPGASGGHDFKLLNQPDAAREALFDLINEAQEQIDALFYIVANDHIGHDFLTALTAKAQQGVRVRLVIDRLGTLNAPTAALKKLKAAGGEVRFFSPLTQGLMRGHLNLRNHRKLMVVDQKAAFGGGMNIGKEYLTSGDHTWADLAFTLRGPAIASFTQLFASDWRAAGGTEEAIASPSQQVSGDAVVQLVPSGPDLRHDALHDALLNAIHRANTRVWIATPYFLPTDSLSEALCVAGRRGVDIRILIPRTSNQKIADFARGAYLRDLQAAGCQVLLFNSSMMHAKAGIIDDSAYVGSNNLDVRSMLLNFEDALFVHDADSVQTLANWFLNLAPDCDVGIAQASTLRRIGEGLFRVGAPIL</sequence>
<dbReference type="PANTHER" id="PTHR21248">
    <property type="entry name" value="CARDIOLIPIN SYNTHASE"/>
    <property type="match status" value="1"/>
</dbReference>
<proteinExistence type="predicted"/>
<dbReference type="PANTHER" id="PTHR21248:SF22">
    <property type="entry name" value="PHOSPHOLIPASE D"/>
    <property type="match status" value="1"/>
</dbReference>
<keyword evidence="9" id="KW-1185">Reference proteome</keyword>
<dbReference type="GO" id="GO:0005576">
    <property type="term" value="C:extracellular region"/>
    <property type="evidence" value="ECO:0007669"/>
    <property type="project" value="UniProtKB-SubCell"/>
</dbReference>
<feature type="domain" description="PLD phosphodiesterase" evidence="7">
    <location>
        <begin position="369"/>
        <end position="395"/>
    </location>
</feature>
<accession>A0A1I4F7Z1</accession>
<name>A0A1I4F7Z1_9RHOB</name>
<dbReference type="EMBL" id="FOTF01000008">
    <property type="protein sequence ID" value="SFL14105.1"/>
    <property type="molecule type" value="Genomic_DNA"/>
</dbReference>
<feature type="transmembrane region" description="Helical" evidence="6">
    <location>
        <begin position="6"/>
        <end position="27"/>
    </location>
</feature>
<keyword evidence="6" id="KW-0812">Transmembrane</keyword>
<evidence type="ECO:0000256" key="2">
    <source>
        <dbReference type="ARBA" id="ARBA00004613"/>
    </source>
</evidence>
<feature type="transmembrane region" description="Helical" evidence="6">
    <location>
        <begin position="39"/>
        <end position="59"/>
    </location>
</feature>
<protein>
    <recommendedName>
        <fullName evidence="3">Phospholipase D</fullName>
    </recommendedName>
    <alternativeName>
        <fullName evidence="5">Choline phosphatase</fullName>
    </alternativeName>
</protein>
<comment type="function">
    <text evidence="1">Could be a virulence factor.</text>
</comment>
<dbReference type="AlphaFoldDB" id="A0A1I4F7Z1"/>
<dbReference type="STRING" id="195913.SAMN04488004_108178"/>
<dbReference type="Gene3D" id="3.30.870.10">
    <property type="entry name" value="Endonuclease Chain A"/>
    <property type="match status" value="2"/>
</dbReference>
<dbReference type="Pfam" id="PF13091">
    <property type="entry name" value="PLDc_2"/>
    <property type="match status" value="2"/>
</dbReference>
<evidence type="ECO:0000313" key="8">
    <source>
        <dbReference type="EMBL" id="SFL14105.1"/>
    </source>
</evidence>
<evidence type="ECO:0000256" key="3">
    <source>
        <dbReference type="ARBA" id="ARBA00018392"/>
    </source>
</evidence>
<evidence type="ECO:0000313" key="9">
    <source>
        <dbReference type="Proteomes" id="UP000199550"/>
    </source>
</evidence>
<keyword evidence="6" id="KW-1133">Transmembrane helix</keyword>
<dbReference type="GO" id="GO:0005886">
    <property type="term" value="C:plasma membrane"/>
    <property type="evidence" value="ECO:0007669"/>
    <property type="project" value="UniProtKB-SubCell"/>
</dbReference>
<evidence type="ECO:0000256" key="6">
    <source>
        <dbReference type="SAM" id="Phobius"/>
    </source>
</evidence>
<gene>
    <name evidence="8" type="ORF">SAMN04488004_108178</name>
</gene>
<dbReference type="SUPFAM" id="SSF56024">
    <property type="entry name" value="Phospholipase D/nuclease"/>
    <property type="match status" value="2"/>
</dbReference>
<dbReference type="GO" id="GO:0030572">
    <property type="term" value="F:phosphatidyltransferase activity"/>
    <property type="evidence" value="ECO:0007669"/>
    <property type="project" value="UniProtKB-ARBA"/>
</dbReference>
<evidence type="ECO:0000256" key="5">
    <source>
        <dbReference type="ARBA" id="ARBA00029594"/>
    </source>
</evidence>
<comment type="subcellular location">
    <subcellularLocation>
        <location evidence="2">Secreted</location>
    </subcellularLocation>
</comment>
<evidence type="ECO:0000256" key="1">
    <source>
        <dbReference type="ARBA" id="ARBA00003145"/>
    </source>
</evidence>
<reference evidence="8 9" key="1">
    <citation type="submission" date="2016-10" db="EMBL/GenBank/DDBJ databases">
        <authorList>
            <person name="de Groot N.N."/>
        </authorList>
    </citation>
    <scope>NUCLEOTIDE SEQUENCE [LARGE SCALE GENOMIC DNA]</scope>
    <source>
        <strain evidence="8 9">DSM 16199</strain>
    </source>
</reference>